<dbReference type="SMART" id="SM00422">
    <property type="entry name" value="HTH_MERR"/>
    <property type="match status" value="1"/>
</dbReference>
<dbReference type="PANTHER" id="PTHR30204:SF97">
    <property type="entry name" value="MERR FAMILY REGULATORY PROTEIN"/>
    <property type="match status" value="1"/>
</dbReference>
<evidence type="ECO:0000259" key="2">
    <source>
        <dbReference type="PROSITE" id="PS50937"/>
    </source>
</evidence>
<gene>
    <name evidence="3" type="ORF">CDO52_01975</name>
</gene>
<dbReference type="EMBL" id="CP022753">
    <property type="protein sequence ID" value="ASU85970.1"/>
    <property type="molecule type" value="Genomic_DNA"/>
</dbReference>
<dbReference type="Pfam" id="PF00376">
    <property type="entry name" value="MerR"/>
    <property type="match status" value="1"/>
</dbReference>
<keyword evidence="1" id="KW-0238">DNA-binding</keyword>
<reference evidence="3 4" key="1">
    <citation type="submission" date="2017-08" db="EMBL/GenBank/DDBJ databases">
        <title>The complete genome sequence of Nocardiopsis gilva YIM 90087.</title>
        <authorList>
            <person name="Yin M."/>
            <person name="Tang S."/>
        </authorList>
    </citation>
    <scope>NUCLEOTIDE SEQUENCE [LARGE SCALE GENOMIC DNA]</scope>
    <source>
        <strain evidence="3 4">YIM 90087</strain>
    </source>
</reference>
<dbReference type="PANTHER" id="PTHR30204">
    <property type="entry name" value="REDOX-CYCLING DRUG-SENSING TRANSCRIPTIONAL ACTIVATOR SOXR"/>
    <property type="match status" value="1"/>
</dbReference>
<evidence type="ECO:0000313" key="4">
    <source>
        <dbReference type="Proteomes" id="UP000215005"/>
    </source>
</evidence>
<dbReference type="GO" id="GO:0003677">
    <property type="term" value="F:DNA binding"/>
    <property type="evidence" value="ECO:0007669"/>
    <property type="project" value="UniProtKB-KW"/>
</dbReference>
<dbReference type="Gene3D" id="1.10.1660.10">
    <property type="match status" value="1"/>
</dbReference>
<dbReference type="AlphaFoldDB" id="A0A223SCX9"/>
<evidence type="ECO:0000313" key="3">
    <source>
        <dbReference type="EMBL" id="ASU85970.1"/>
    </source>
</evidence>
<dbReference type="OrthoDB" id="7849865at2"/>
<evidence type="ECO:0000256" key="1">
    <source>
        <dbReference type="ARBA" id="ARBA00023125"/>
    </source>
</evidence>
<dbReference type="Proteomes" id="UP000215005">
    <property type="component" value="Chromosome"/>
</dbReference>
<proteinExistence type="predicted"/>
<dbReference type="InterPro" id="IPR009061">
    <property type="entry name" value="DNA-bd_dom_put_sf"/>
</dbReference>
<accession>A0A223SCX9</accession>
<keyword evidence="4" id="KW-1185">Reference proteome</keyword>
<dbReference type="GO" id="GO:0003700">
    <property type="term" value="F:DNA-binding transcription factor activity"/>
    <property type="evidence" value="ECO:0007669"/>
    <property type="project" value="InterPro"/>
</dbReference>
<dbReference type="KEGG" id="ngv:CDO52_01975"/>
<dbReference type="InterPro" id="IPR000551">
    <property type="entry name" value="MerR-type_HTH_dom"/>
</dbReference>
<dbReference type="InterPro" id="IPR047057">
    <property type="entry name" value="MerR_fam"/>
</dbReference>
<sequence length="280" mass="30377">MNIGEFARLTGLSAKALRLYDERGLLCPASVDACSGYRRYAAGQLPTAMRLRALRNAGIPLAEAGLFLADADTSREALAAHRAALAAERARTDAALAALEEIAVNPGGRPSWRVEERREPTQPWAGIVLELHDDERGGDQQSEEDDIKRYNEAFAALGAALSDGGIATSDPFWSSFREIDGSDRLELLCCWPLAGPLPEGWSMPGWTLETGELPPRTELVVRWRHDDAAPEVEGAAHPAVISLILEAERRGDDLDFSRLRQIGLMEDGEAVGVEVAIPTL</sequence>
<dbReference type="PROSITE" id="PS00552">
    <property type="entry name" value="HTH_MERR_1"/>
    <property type="match status" value="1"/>
</dbReference>
<dbReference type="PROSITE" id="PS50937">
    <property type="entry name" value="HTH_MERR_2"/>
    <property type="match status" value="1"/>
</dbReference>
<name>A0A223SCX9_9ACTN</name>
<dbReference type="SUPFAM" id="SSF46955">
    <property type="entry name" value="Putative DNA-binding domain"/>
    <property type="match status" value="1"/>
</dbReference>
<feature type="domain" description="HTH merR-type" evidence="2">
    <location>
        <begin position="1"/>
        <end position="70"/>
    </location>
</feature>
<organism evidence="3 4">
    <name type="scientific">Nocardiopsis gilva YIM 90087</name>
    <dbReference type="NCBI Taxonomy" id="1235441"/>
    <lineage>
        <taxon>Bacteria</taxon>
        <taxon>Bacillati</taxon>
        <taxon>Actinomycetota</taxon>
        <taxon>Actinomycetes</taxon>
        <taxon>Streptosporangiales</taxon>
        <taxon>Nocardiopsidaceae</taxon>
        <taxon>Nocardiopsis</taxon>
    </lineage>
</organism>
<protein>
    <recommendedName>
        <fullName evidence="2">HTH merR-type domain-containing protein</fullName>
    </recommendedName>
</protein>